<dbReference type="Pfam" id="PF16573">
    <property type="entry name" value="CLP1_N"/>
    <property type="match status" value="1"/>
</dbReference>
<dbReference type="GeneID" id="24426445"/>
<name>I7ISZ8_BABMR</name>
<sequence>MTTNMLAPVRTYALRSFRELRIVANDEQMPNDQIPFIKLMKGDKGSAEIFGRELSPEIELKITHGARLALYTWRGCTVQVRGTVNQEYEAPDNAMKEYINVAYALDAQRELSVISGDYGPRVLVTGSPSSGKSSACLMLLNYALRNGWTPFFVEADPRGSTDKDVLHSYPGVISSFVYQSVDYTSAVNQLNYFFGHAEIEEDLGLYYHINKCIASAIDSVTDKNFKVQPQGKRTDESQDFGKFIKSSGIIINAPYQASQKIICKLVKLYRITTVLVIDNPSLNHVLNESFSDKSNQPTAQIVGGMAFTTDNSNCDQTEQTSNTKKTVILGLSKLEGALSVDNQRIKYIKDATWKRYFGLDKSSATFGFHVIRFKLSQVKFITFESNSLLGSEALPTDQESSCEMVTANIWAGMAKTLVNTILAVVSTSELELAPFANVECFVHLKSVEDMPVDPNGNDKAEFIGEILCPSKYTSSNLPPFLVVPGTLRAMKWLQ</sequence>
<proteinExistence type="predicted"/>
<dbReference type="InterPro" id="IPR032319">
    <property type="entry name" value="CLP1_P"/>
</dbReference>
<reference evidence="5 6" key="1">
    <citation type="journal article" date="2012" name="Nucleic Acids Res.">
        <title>Sequencing of the smallest Apicomplexan genome from the human pathogen Babesia microti.</title>
        <authorList>
            <person name="Cornillot E."/>
            <person name="Hadj-Kaddour K."/>
            <person name="Dassouli A."/>
            <person name="Noel B."/>
            <person name="Ranwez V."/>
            <person name="Vacherie B."/>
            <person name="Augagneur Y."/>
            <person name="Bres V."/>
            <person name="Duclos A."/>
            <person name="Randazzo S."/>
            <person name="Carcy B."/>
            <person name="Debierre-Grockiego F."/>
            <person name="Delbecq S."/>
            <person name="Moubri-Menage K."/>
            <person name="Shams-Eldin H."/>
            <person name="Usmani-Brown S."/>
            <person name="Bringaud F."/>
            <person name="Wincker P."/>
            <person name="Vivares C.P."/>
            <person name="Schwarz R.T."/>
            <person name="Schetters T.P."/>
            <person name="Krause P.J."/>
            <person name="Gorenflot A."/>
            <person name="Berry V."/>
            <person name="Barbe V."/>
            <person name="Ben Mamoun C."/>
        </authorList>
    </citation>
    <scope>NUCLEOTIDE SEQUENCE [LARGE SCALE GENOMIC DNA]</scope>
    <source>
        <strain evidence="5 6">RI</strain>
    </source>
</reference>
<dbReference type="Proteomes" id="UP000002899">
    <property type="component" value="Chromosome IV"/>
</dbReference>
<keyword evidence="1" id="KW-0547">Nucleotide-binding</keyword>
<dbReference type="PANTHER" id="PTHR12755:SF6">
    <property type="entry name" value="POLYRIBONUCLEOTIDE 5'-HYDROXYL-KINASE CLP1"/>
    <property type="match status" value="1"/>
</dbReference>
<organism evidence="5 6">
    <name type="scientific">Babesia microti (strain RI)</name>
    <dbReference type="NCBI Taxonomy" id="1133968"/>
    <lineage>
        <taxon>Eukaryota</taxon>
        <taxon>Sar</taxon>
        <taxon>Alveolata</taxon>
        <taxon>Apicomplexa</taxon>
        <taxon>Aconoidasida</taxon>
        <taxon>Piroplasmida</taxon>
        <taxon>Babesiidae</taxon>
        <taxon>Babesia</taxon>
    </lineage>
</organism>
<dbReference type="SUPFAM" id="SSF52540">
    <property type="entry name" value="P-loop containing nucleoside triphosphate hydrolases"/>
    <property type="match status" value="1"/>
</dbReference>
<protein>
    <submittedName>
        <fullName evidence="5">Polyribonucleotide 5'-hydroxyl-kinase</fullName>
    </submittedName>
</protein>
<feature type="domain" description="Clp1 P-loop" evidence="4">
    <location>
        <begin position="126"/>
        <end position="291"/>
    </location>
</feature>
<dbReference type="InterPro" id="IPR038239">
    <property type="entry name" value="Clp1_N_sf"/>
</dbReference>
<keyword evidence="2" id="KW-0067">ATP-binding</keyword>
<dbReference type="VEuPathDB" id="PiroplasmaDB:BmR1_04g09080"/>
<evidence type="ECO:0000256" key="1">
    <source>
        <dbReference type="ARBA" id="ARBA00022741"/>
    </source>
</evidence>
<dbReference type="EMBL" id="LN871599">
    <property type="protein sequence ID" value="CCF75991.1"/>
    <property type="molecule type" value="Genomic_DNA"/>
</dbReference>
<evidence type="ECO:0000256" key="2">
    <source>
        <dbReference type="ARBA" id="ARBA00022840"/>
    </source>
</evidence>
<reference evidence="5 6" key="2">
    <citation type="journal article" date="2013" name="PLoS ONE">
        <title>Whole genome mapping and re-organization of the nuclear and mitochondrial genomes of Babesia microti isolates.</title>
        <authorList>
            <person name="Cornillot E."/>
            <person name="Dassouli A."/>
            <person name="Garg A."/>
            <person name="Pachikara N."/>
            <person name="Randazzo S."/>
            <person name="Depoix D."/>
            <person name="Carcy B."/>
            <person name="Delbecq S."/>
            <person name="Frutos R."/>
            <person name="Silva J.C."/>
            <person name="Sutton R."/>
            <person name="Krause P.J."/>
            <person name="Mamoun C.B."/>
        </authorList>
    </citation>
    <scope>NUCLEOTIDE SEQUENCE [LARGE SCALE GENOMIC DNA]</scope>
    <source>
        <strain evidence="5 6">RI</strain>
    </source>
</reference>
<evidence type="ECO:0000313" key="6">
    <source>
        <dbReference type="Proteomes" id="UP000002899"/>
    </source>
</evidence>
<accession>I7ISZ8</accession>
<dbReference type="Pfam" id="PF16575">
    <property type="entry name" value="CLP1_P"/>
    <property type="match status" value="1"/>
</dbReference>
<dbReference type="GO" id="GO:0006388">
    <property type="term" value="P:tRNA splicing, via endonucleolytic cleavage and ligation"/>
    <property type="evidence" value="ECO:0007669"/>
    <property type="project" value="TreeGrafter"/>
</dbReference>
<dbReference type="AlphaFoldDB" id="I7ISZ8"/>
<keyword evidence="6" id="KW-1185">Reference proteome</keyword>
<dbReference type="GO" id="GO:0005524">
    <property type="term" value="F:ATP binding"/>
    <property type="evidence" value="ECO:0007669"/>
    <property type="project" value="UniProtKB-KW"/>
</dbReference>
<reference evidence="5 6" key="3">
    <citation type="journal article" date="2016" name="Sci. Rep.">
        <title>Genome-wide diversity and gene expression profiling of Babesia microti isolates identify polymorphic genes that mediate host-pathogen interactions.</title>
        <authorList>
            <person name="Silva J.C."/>
            <person name="Cornillot E."/>
            <person name="McCracken C."/>
            <person name="Usmani-Brown S."/>
            <person name="Dwivedi A."/>
            <person name="Ifeonu O.O."/>
            <person name="Crabtree J."/>
            <person name="Gotia H.T."/>
            <person name="Virji A.Z."/>
            <person name="Reynes C."/>
            <person name="Colinge J."/>
            <person name="Kumar V."/>
            <person name="Lawres L."/>
            <person name="Pazzi J.E."/>
            <person name="Pablo J.V."/>
            <person name="Hung C."/>
            <person name="Brancato J."/>
            <person name="Kumari P."/>
            <person name="Orvis J."/>
            <person name="Tretina K."/>
            <person name="Chibucos M."/>
            <person name="Ott S."/>
            <person name="Sadzewicz L."/>
            <person name="Sengamalay N."/>
            <person name="Shetty A.C."/>
            <person name="Su Q."/>
            <person name="Tallon L."/>
            <person name="Fraser C.M."/>
            <person name="Frutos R."/>
            <person name="Molina D.M."/>
            <person name="Krause P.J."/>
            <person name="Ben Mamoun C."/>
        </authorList>
    </citation>
    <scope>NUCLEOTIDE SEQUENCE [LARGE SCALE GENOMIC DNA]</scope>
    <source>
        <strain evidence="5 6">RI</strain>
    </source>
</reference>
<dbReference type="InterPro" id="IPR032324">
    <property type="entry name" value="Clp1_N"/>
</dbReference>
<dbReference type="OrthoDB" id="258143at2759"/>
<evidence type="ECO:0000313" key="5">
    <source>
        <dbReference type="EMBL" id="CCF75991.1"/>
    </source>
</evidence>
<dbReference type="KEGG" id="bmic:BmR1_04g09080"/>
<dbReference type="Gene3D" id="2.60.120.1030">
    <property type="entry name" value="Clp1, DNA binding domain"/>
    <property type="match status" value="1"/>
</dbReference>
<dbReference type="GO" id="GO:0051731">
    <property type="term" value="F:polynucleotide 5'-hydroxyl-kinase activity"/>
    <property type="evidence" value="ECO:0007669"/>
    <property type="project" value="InterPro"/>
</dbReference>
<feature type="domain" description="Clp1 N-terminal" evidence="3">
    <location>
        <begin position="30"/>
        <end position="110"/>
    </location>
</feature>
<evidence type="ECO:0000259" key="4">
    <source>
        <dbReference type="Pfam" id="PF16575"/>
    </source>
</evidence>
<dbReference type="InterPro" id="IPR045116">
    <property type="entry name" value="Clp1/Grc3"/>
</dbReference>
<dbReference type="Gene3D" id="3.40.50.300">
    <property type="entry name" value="P-loop containing nucleotide triphosphate hydrolases"/>
    <property type="match status" value="1"/>
</dbReference>
<gene>
    <name evidence="5" type="ORF">BmR1_04g09080</name>
</gene>
<dbReference type="RefSeq" id="XP_012650399.1">
    <property type="nucleotide sequence ID" value="XM_012794945.1"/>
</dbReference>
<dbReference type="InterPro" id="IPR027417">
    <property type="entry name" value="P-loop_NTPase"/>
</dbReference>
<evidence type="ECO:0000259" key="3">
    <source>
        <dbReference type="Pfam" id="PF16573"/>
    </source>
</evidence>
<dbReference type="GO" id="GO:0005634">
    <property type="term" value="C:nucleus"/>
    <property type="evidence" value="ECO:0007669"/>
    <property type="project" value="TreeGrafter"/>
</dbReference>
<dbReference type="PANTHER" id="PTHR12755">
    <property type="entry name" value="CLEAVAGE/POLYADENYLATION FACTOR IA SUBUNIT CLP1P"/>
    <property type="match status" value="1"/>
</dbReference>